<sequence length="436" mass="49953">MQMKKLCLLLLCLLILLTGCQAQPEKKQEPKTLRILAFSEKGFNQLYGNFFLATHPNYYLEVISIYENLTPGMHMTDTIEQLIAQENIDVLSIPMDSYSVLQKKGKLLSLDEMITKDRFDLANYSPAILDFLRDEQGQIHGLTATFVGDALFYNKDLFDHYRLSYPRDFMTWDEVFELAHKFPNFTDDQTPQYGFHHKKTANPFMMALTIGEGSGLSVYGNGKFTLNSPSWEKVFEEVTSCFKSRVCFDPHQTKSTQSLKLEDLQKESYPFLSGHIAMAVADSSLYRILDEKDREFAWGITTLPVSAEHPDLGNGIEMNDIFTIPSNNQENEGAWEFMKYVSGNDYARLLPQINTVDLPARVSENQEESIQAFYKLERASNTLINELRELPSEVLAKIDEISPRYMSEILSEQRTVQESLQLIEEELQLSLNSVSK</sequence>
<dbReference type="SUPFAM" id="SSF53850">
    <property type="entry name" value="Periplasmic binding protein-like II"/>
    <property type="match status" value="1"/>
</dbReference>
<name>A0A7X2Z2I3_9BACL</name>
<protein>
    <submittedName>
        <fullName evidence="6">Extracellular solute-binding protein</fullName>
    </submittedName>
</protein>
<dbReference type="InterPro" id="IPR006059">
    <property type="entry name" value="SBP"/>
</dbReference>
<dbReference type="PANTHER" id="PTHR43649">
    <property type="entry name" value="ARABINOSE-BINDING PROTEIN-RELATED"/>
    <property type="match status" value="1"/>
</dbReference>
<dbReference type="Gene3D" id="3.40.190.10">
    <property type="entry name" value="Periplasmic binding protein-like II"/>
    <property type="match status" value="1"/>
</dbReference>
<evidence type="ECO:0000256" key="2">
    <source>
        <dbReference type="ARBA" id="ARBA00008520"/>
    </source>
</evidence>
<gene>
    <name evidence="6" type="ORF">GNP95_15210</name>
</gene>
<organism evidence="6 7">
    <name type="scientific">Paenibacillus woosongensis</name>
    <dbReference type="NCBI Taxonomy" id="307580"/>
    <lineage>
        <taxon>Bacteria</taxon>
        <taxon>Bacillati</taxon>
        <taxon>Bacillota</taxon>
        <taxon>Bacilli</taxon>
        <taxon>Bacillales</taxon>
        <taxon>Paenibacillaceae</taxon>
        <taxon>Paenibacillus</taxon>
    </lineage>
</organism>
<dbReference type="GO" id="GO:0030313">
    <property type="term" value="C:cell envelope"/>
    <property type="evidence" value="ECO:0007669"/>
    <property type="project" value="UniProtKB-SubCell"/>
</dbReference>
<comment type="similarity">
    <text evidence="2">Belongs to the bacterial solute-binding protein 1 family.</text>
</comment>
<accession>A0A7X2Z2I3</accession>
<dbReference type="Proteomes" id="UP000447876">
    <property type="component" value="Unassembled WGS sequence"/>
</dbReference>
<dbReference type="PANTHER" id="PTHR43649:SF31">
    <property type="entry name" value="SN-GLYCEROL-3-PHOSPHATE-BINDING PERIPLASMIC PROTEIN UGPB"/>
    <property type="match status" value="1"/>
</dbReference>
<evidence type="ECO:0000313" key="7">
    <source>
        <dbReference type="Proteomes" id="UP000447876"/>
    </source>
</evidence>
<dbReference type="InterPro" id="IPR050490">
    <property type="entry name" value="Bact_solute-bd_prot1"/>
</dbReference>
<proteinExistence type="inferred from homology"/>
<dbReference type="EMBL" id="WNZW01000005">
    <property type="protein sequence ID" value="MUG46338.1"/>
    <property type="molecule type" value="Genomic_DNA"/>
</dbReference>
<evidence type="ECO:0000256" key="5">
    <source>
        <dbReference type="SAM" id="SignalP"/>
    </source>
</evidence>
<dbReference type="AlphaFoldDB" id="A0A7X2Z2I3"/>
<evidence type="ECO:0000313" key="6">
    <source>
        <dbReference type="EMBL" id="MUG46338.1"/>
    </source>
</evidence>
<dbReference type="OrthoDB" id="2535101at2"/>
<feature type="signal peptide" evidence="5">
    <location>
        <begin position="1"/>
        <end position="22"/>
    </location>
</feature>
<feature type="chain" id="PRO_5030762054" evidence="5">
    <location>
        <begin position="23"/>
        <end position="436"/>
    </location>
</feature>
<dbReference type="PROSITE" id="PS51257">
    <property type="entry name" value="PROKAR_LIPOPROTEIN"/>
    <property type="match status" value="1"/>
</dbReference>
<dbReference type="Pfam" id="PF13416">
    <property type="entry name" value="SBP_bac_8"/>
    <property type="match status" value="1"/>
</dbReference>
<comment type="caution">
    <text evidence="6">The sequence shown here is derived from an EMBL/GenBank/DDBJ whole genome shotgun (WGS) entry which is preliminary data.</text>
</comment>
<evidence type="ECO:0000256" key="3">
    <source>
        <dbReference type="ARBA" id="ARBA00022448"/>
    </source>
</evidence>
<keyword evidence="3" id="KW-0813">Transport</keyword>
<comment type="subcellular location">
    <subcellularLocation>
        <location evidence="1">Cell envelope</location>
    </subcellularLocation>
</comment>
<evidence type="ECO:0000256" key="1">
    <source>
        <dbReference type="ARBA" id="ARBA00004196"/>
    </source>
</evidence>
<evidence type="ECO:0000256" key="4">
    <source>
        <dbReference type="ARBA" id="ARBA00022729"/>
    </source>
</evidence>
<keyword evidence="4 5" id="KW-0732">Signal</keyword>
<dbReference type="RefSeq" id="WP_155611726.1">
    <property type="nucleotide sequence ID" value="NZ_WNZW01000005.1"/>
</dbReference>
<reference evidence="6 7" key="1">
    <citation type="submission" date="2019-11" db="EMBL/GenBank/DDBJ databases">
        <title>Draft genome sequences of five Paenibacillus species of dairy origin.</title>
        <authorList>
            <person name="Olajide A.M."/>
            <person name="Chen S."/>
            <person name="Lapointe G."/>
        </authorList>
    </citation>
    <scope>NUCLEOTIDE SEQUENCE [LARGE SCALE GENOMIC DNA]</scope>
    <source>
        <strain evidence="6 7">12CR55</strain>
    </source>
</reference>